<comment type="caution">
    <text evidence="1">The sequence shown here is derived from an EMBL/GenBank/DDBJ whole genome shotgun (WGS) entry which is preliminary data.</text>
</comment>
<dbReference type="PANTHER" id="PTHR33321">
    <property type="match status" value="1"/>
</dbReference>
<reference evidence="1 2" key="1">
    <citation type="submission" date="2017-07" db="EMBL/GenBank/DDBJ databases">
        <title>An improved, manually edited Actinidia chinensis var. chinensis (kiwifruit) genome highlights the challenges associated with draft genomes and gene prediction in plants.</title>
        <authorList>
            <person name="Pilkington S."/>
            <person name="Crowhurst R."/>
            <person name="Hilario E."/>
            <person name="Nardozza S."/>
            <person name="Fraser L."/>
            <person name="Peng Y."/>
            <person name="Gunaseelan K."/>
            <person name="Simpson R."/>
            <person name="Tahir J."/>
            <person name="Deroles S."/>
            <person name="Templeton K."/>
            <person name="Luo Z."/>
            <person name="Davy M."/>
            <person name="Cheng C."/>
            <person name="Mcneilage M."/>
            <person name="Scaglione D."/>
            <person name="Liu Y."/>
            <person name="Zhang Q."/>
            <person name="Datson P."/>
            <person name="De Silva N."/>
            <person name="Gardiner S."/>
            <person name="Bassett H."/>
            <person name="Chagne D."/>
            <person name="Mccallum J."/>
            <person name="Dzierzon H."/>
            <person name="Deng C."/>
            <person name="Wang Y.-Y."/>
            <person name="Barron N."/>
            <person name="Manako K."/>
            <person name="Bowen J."/>
            <person name="Foster T."/>
            <person name="Erridge Z."/>
            <person name="Tiffin H."/>
            <person name="Waite C."/>
            <person name="Davies K."/>
            <person name="Grierson E."/>
            <person name="Laing W."/>
            <person name="Kirk R."/>
            <person name="Chen X."/>
            <person name="Wood M."/>
            <person name="Montefiori M."/>
            <person name="Brummell D."/>
            <person name="Schwinn K."/>
            <person name="Catanach A."/>
            <person name="Fullerton C."/>
            <person name="Li D."/>
            <person name="Meiyalaghan S."/>
            <person name="Nieuwenhuizen N."/>
            <person name="Read N."/>
            <person name="Prakash R."/>
            <person name="Hunter D."/>
            <person name="Zhang H."/>
            <person name="Mckenzie M."/>
            <person name="Knabel M."/>
            <person name="Harris A."/>
            <person name="Allan A."/>
            <person name="Chen A."/>
            <person name="Janssen B."/>
            <person name="Plunkett B."/>
            <person name="Dwamena C."/>
            <person name="Voogd C."/>
            <person name="Leif D."/>
            <person name="Lafferty D."/>
            <person name="Souleyre E."/>
            <person name="Varkonyi-Gasic E."/>
            <person name="Gambi F."/>
            <person name="Hanley J."/>
            <person name="Yao J.-L."/>
            <person name="Cheung J."/>
            <person name="David K."/>
            <person name="Warren B."/>
            <person name="Marsh K."/>
            <person name="Snowden K."/>
            <person name="Lin-Wang K."/>
            <person name="Brian L."/>
            <person name="Martinez-Sanchez M."/>
            <person name="Wang M."/>
            <person name="Ileperuma N."/>
            <person name="Macnee N."/>
            <person name="Campin R."/>
            <person name="Mcatee P."/>
            <person name="Drummond R."/>
            <person name="Espley R."/>
            <person name="Ireland H."/>
            <person name="Wu R."/>
            <person name="Atkinson R."/>
            <person name="Karunairetnam S."/>
            <person name="Bulley S."/>
            <person name="Chunkath S."/>
            <person name="Hanley Z."/>
            <person name="Storey R."/>
            <person name="Thrimawithana A."/>
            <person name="Thomson S."/>
            <person name="David C."/>
            <person name="Testolin R."/>
        </authorList>
    </citation>
    <scope>NUCLEOTIDE SEQUENCE [LARGE SCALE GENOMIC DNA]</scope>
    <source>
        <strain evidence="2">cv. Red5</strain>
        <tissue evidence="1">Young leaf</tissue>
    </source>
</reference>
<dbReference type="InterPro" id="IPR007541">
    <property type="entry name" value="Uncharacterised_BSP"/>
</dbReference>
<dbReference type="OrthoDB" id="891726at2759"/>
<dbReference type="GO" id="GO:0008233">
    <property type="term" value="F:peptidase activity"/>
    <property type="evidence" value="ECO:0007669"/>
    <property type="project" value="UniProtKB-KW"/>
</dbReference>
<dbReference type="EMBL" id="NKQK01000019">
    <property type="protein sequence ID" value="PSS02676.1"/>
    <property type="molecule type" value="Genomic_DNA"/>
</dbReference>
<keyword evidence="2" id="KW-1185">Reference proteome</keyword>
<evidence type="ECO:0000313" key="1">
    <source>
        <dbReference type="EMBL" id="PSS02676.1"/>
    </source>
</evidence>
<dbReference type="Pfam" id="PF04450">
    <property type="entry name" value="BSP"/>
    <property type="match status" value="1"/>
</dbReference>
<dbReference type="GO" id="GO:0006508">
    <property type="term" value="P:proteolysis"/>
    <property type="evidence" value="ECO:0007669"/>
    <property type="project" value="UniProtKB-KW"/>
</dbReference>
<dbReference type="Proteomes" id="UP000241394">
    <property type="component" value="Chromosome LG19"/>
</dbReference>
<organism evidence="1 2">
    <name type="scientific">Actinidia chinensis var. chinensis</name>
    <name type="common">Chinese soft-hair kiwi</name>
    <dbReference type="NCBI Taxonomy" id="1590841"/>
    <lineage>
        <taxon>Eukaryota</taxon>
        <taxon>Viridiplantae</taxon>
        <taxon>Streptophyta</taxon>
        <taxon>Embryophyta</taxon>
        <taxon>Tracheophyta</taxon>
        <taxon>Spermatophyta</taxon>
        <taxon>Magnoliopsida</taxon>
        <taxon>eudicotyledons</taxon>
        <taxon>Gunneridae</taxon>
        <taxon>Pentapetalae</taxon>
        <taxon>asterids</taxon>
        <taxon>Ericales</taxon>
        <taxon>Actinidiaceae</taxon>
        <taxon>Actinidia</taxon>
    </lineage>
</organism>
<proteinExistence type="predicted"/>
<protein>
    <submittedName>
        <fullName evidence="1">Basic secretory protease</fullName>
    </submittedName>
</protein>
<dbReference type="Gramene" id="PSS02676">
    <property type="protein sequence ID" value="PSS02676"/>
    <property type="gene ID" value="CEY00_Acc21086"/>
</dbReference>
<gene>
    <name evidence="1" type="ORF">CEY00_Acc21086</name>
</gene>
<reference evidence="2" key="2">
    <citation type="journal article" date="2018" name="BMC Genomics">
        <title>A manually annotated Actinidia chinensis var. chinensis (kiwifruit) genome highlights the challenges associated with draft genomes and gene prediction in plants.</title>
        <authorList>
            <person name="Pilkington S.M."/>
            <person name="Crowhurst R."/>
            <person name="Hilario E."/>
            <person name="Nardozza S."/>
            <person name="Fraser L."/>
            <person name="Peng Y."/>
            <person name="Gunaseelan K."/>
            <person name="Simpson R."/>
            <person name="Tahir J."/>
            <person name="Deroles S.C."/>
            <person name="Templeton K."/>
            <person name="Luo Z."/>
            <person name="Davy M."/>
            <person name="Cheng C."/>
            <person name="McNeilage M."/>
            <person name="Scaglione D."/>
            <person name="Liu Y."/>
            <person name="Zhang Q."/>
            <person name="Datson P."/>
            <person name="De Silva N."/>
            <person name="Gardiner S.E."/>
            <person name="Bassett H."/>
            <person name="Chagne D."/>
            <person name="McCallum J."/>
            <person name="Dzierzon H."/>
            <person name="Deng C."/>
            <person name="Wang Y.Y."/>
            <person name="Barron L."/>
            <person name="Manako K."/>
            <person name="Bowen J."/>
            <person name="Foster T.M."/>
            <person name="Erridge Z.A."/>
            <person name="Tiffin H."/>
            <person name="Waite C.N."/>
            <person name="Davies K.M."/>
            <person name="Grierson E.P."/>
            <person name="Laing W.A."/>
            <person name="Kirk R."/>
            <person name="Chen X."/>
            <person name="Wood M."/>
            <person name="Montefiori M."/>
            <person name="Brummell D.A."/>
            <person name="Schwinn K.E."/>
            <person name="Catanach A."/>
            <person name="Fullerton C."/>
            <person name="Li D."/>
            <person name="Meiyalaghan S."/>
            <person name="Nieuwenhuizen N."/>
            <person name="Read N."/>
            <person name="Prakash R."/>
            <person name="Hunter D."/>
            <person name="Zhang H."/>
            <person name="McKenzie M."/>
            <person name="Knabel M."/>
            <person name="Harris A."/>
            <person name="Allan A.C."/>
            <person name="Gleave A."/>
            <person name="Chen A."/>
            <person name="Janssen B.J."/>
            <person name="Plunkett B."/>
            <person name="Ampomah-Dwamena C."/>
            <person name="Voogd C."/>
            <person name="Leif D."/>
            <person name="Lafferty D."/>
            <person name="Souleyre E.J.F."/>
            <person name="Varkonyi-Gasic E."/>
            <person name="Gambi F."/>
            <person name="Hanley J."/>
            <person name="Yao J.L."/>
            <person name="Cheung J."/>
            <person name="David K.M."/>
            <person name="Warren B."/>
            <person name="Marsh K."/>
            <person name="Snowden K.C."/>
            <person name="Lin-Wang K."/>
            <person name="Brian L."/>
            <person name="Martinez-Sanchez M."/>
            <person name="Wang M."/>
            <person name="Ileperuma N."/>
            <person name="Macnee N."/>
            <person name="Campin R."/>
            <person name="McAtee P."/>
            <person name="Drummond R.S.M."/>
            <person name="Espley R.V."/>
            <person name="Ireland H.S."/>
            <person name="Wu R."/>
            <person name="Atkinson R.G."/>
            <person name="Karunairetnam S."/>
            <person name="Bulley S."/>
            <person name="Chunkath S."/>
            <person name="Hanley Z."/>
            <person name="Storey R."/>
            <person name="Thrimawithana A.H."/>
            <person name="Thomson S."/>
            <person name="David C."/>
            <person name="Testolin R."/>
            <person name="Huang H."/>
            <person name="Hellens R.P."/>
            <person name="Schaffer R.J."/>
        </authorList>
    </citation>
    <scope>NUCLEOTIDE SEQUENCE [LARGE SCALE GENOMIC DNA]</scope>
    <source>
        <strain evidence="2">cv. Red5</strain>
    </source>
</reference>
<keyword evidence="1" id="KW-0378">Hydrolase</keyword>
<keyword evidence="1" id="KW-0645">Protease</keyword>
<sequence length="165" mass="19241">MVIHEYKGAEVFTYGETINVSSVYLEGYEGNAPVGLIEGIADYTILKANYYPPSYAGMGDRWDQGYDFTARFLEYCEGIRPGFVAALNRKMKDNFSVGFFDELLGKPCDELWREYKEKYGYRVERNVSGYLNDRSREYKDRYEPMPRANVRVPRTTALKKLMSYF</sequence>
<evidence type="ECO:0000313" key="2">
    <source>
        <dbReference type="Proteomes" id="UP000241394"/>
    </source>
</evidence>
<dbReference type="AlphaFoldDB" id="A0A2R6Q5X0"/>
<dbReference type="PANTHER" id="PTHR33321:SF15">
    <property type="entry name" value="PLANT BASIC SECRETORY PROTEIN (BSP) FAMILY PROTEIN"/>
    <property type="match status" value="1"/>
</dbReference>
<accession>A0A2R6Q5X0</accession>
<dbReference type="InParanoid" id="A0A2R6Q5X0"/>
<name>A0A2R6Q5X0_ACTCC</name>